<evidence type="ECO:0000256" key="2">
    <source>
        <dbReference type="SAM" id="MobiDB-lite"/>
    </source>
</evidence>
<dbReference type="Gene3D" id="3.40.50.150">
    <property type="entry name" value="Vaccinia Virus protein VP39"/>
    <property type="match status" value="1"/>
</dbReference>
<evidence type="ECO:0008006" key="5">
    <source>
        <dbReference type="Google" id="ProtNLM"/>
    </source>
</evidence>
<gene>
    <name evidence="3" type="ORF">FACUT_1944</name>
</gene>
<evidence type="ECO:0000313" key="4">
    <source>
        <dbReference type="Proteomes" id="UP000536711"/>
    </source>
</evidence>
<dbReference type="GO" id="GO:0008168">
    <property type="term" value="F:methyltransferase activity"/>
    <property type="evidence" value="ECO:0007669"/>
    <property type="project" value="TreeGrafter"/>
</dbReference>
<dbReference type="CDD" id="cd02440">
    <property type="entry name" value="AdoMet_MTases"/>
    <property type="match status" value="1"/>
</dbReference>
<dbReference type="AlphaFoldDB" id="A0A8H4NP79"/>
<organism evidence="3 4">
    <name type="scientific">Fusarium acutatum</name>
    <dbReference type="NCBI Taxonomy" id="78861"/>
    <lineage>
        <taxon>Eukaryota</taxon>
        <taxon>Fungi</taxon>
        <taxon>Dikarya</taxon>
        <taxon>Ascomycota</taxon>
        <taxon>Pezizomycotina</taxon>
        <taxon>Sordariomycetes</taxon>
        <taxon>Hypocreomycetidae</taxon>
        <taxon>Hypocreales</taxon>
        <taxon>Nectriaceae</taxon>
        <taxon>Fusarium</taxon>
        <taxon>Fusarium fujikuroi species complex</taxon>
    </lineage>
</organism>
<comment type="caution">
    <text evidence="3">The sequence shown here is derived from an EMBL/GenBank/DDBJ whole genome shotgun (WGS) entry which is preliminary data.</text>
</comment>
<dbReference type="SUPFAM" id="SSF53335">
    <property type="entry name" value="S-adenosyl-L-methionine-dependent methyltransferases"/>
    <property type="match status" value="1"/>
</dbReference>
<proteinExistence type="inferred from homology"/>
<dbReference type="Proteomes" id="UP000536711">
    <property type="component" value="Unassembled WGS sequence"/>
</dbReference>
<sequence length="285" mass="31652">MSTEDVDPVLHSDEQIADDGDSSIGTDAASSTTSISSSILNYRHENGRTYHRYKDGKYHLPNDQVENERLDLQHNLFLLTFGDKLGLAPPNDPAAKVGRVLDVGTGTGIWAIDYADEHPETEVIGVDLSPIQPAFNLKPGGYTEIQEIGGTILSDDGTLTPDHALSKWCILLGEAFTKLGSMSIEFDKIKAIMQEVGFIDVDDKRFKWPTNSWPRDKKYKELGTWNNYNSSNALESLSMASFSRAHGWSREEVTTFLVDVRKDLNNPSIHAYNPICSIYGKKPDA</sequence>
<dbReference type="PANTHER" id="PTHR43591">
    <property type="entry name" value="METHYLTRANSFERASE"/>
    <property type="match status" value="1"/>
</dbReference>
<feature type="region of interest" description="Disordered" evidence="2">
    <location>
        <begin position="1"/>
        <end position="30"/>
    </location>
</feature>
<dbReference type="EMBL" id="JAADJF010000040">
    <property type="protein sequence ID" value="KAF4442530.1"/>
    <property type="molecule type" value="Genomic_DNA"/>
</dbReference>
<evidence type="ECO:0000256" key="1">
    <source>
        <dbReference type="ARBA" id="ARBA00038158"/>
    </source>
</evidence>
<accession>A0A8H4NP79</accession>
<dbReference type="Pfam" id="PF13489">
    <property type="entry name" value="Methyltransf_23"/>
    <property type="match status" value="1"/>
</dbReference>
<evidence type="ECO:0000313" key="3">
    <source>
        <dbReference type="EMBL" id="KAF4442530.1"/>
    </source>
</evidence>
<name>A0A8H4NP79_9HYPO</name>
<dbReference type="PANTHER" id="PTHR43591:SF24">
    <property type="entry name" value="2-METHOXY-6-POLYPRENYL-1,4-BENZOQUINOL METHYLASE, MITOCHONDRIAL"/>
    <property type="match status" value="1"/>
</dbReference>
<keyword evidence="4" id="KW-1185">Reference proteome</keyword>
<dbReference type="InterPro" id="IPR029063">
    <property type="entry name" value="SAM-dependent_MTases_sf"/>
</dbReference>
<dbReference type="OrthoDB" id="2013972at2759"/>
<comment type="similarity">
    <text evidence="1">Belongs to the methyltransferase superfamily. LaeA methyltransferase family.</text>
</comment>
<reference evidence="3 4" key="1">
    <citation type="submission" date="2020-01" db="EMBL/GenBank/DDBJ databases">
        <title>Identification and distribution of gene clusters putatively required for synthesis of sphingolipid metabolism inhibitors in phylogenetically diverse species of the filamentous fungus Fusarium.</title>
        <authorList>
            <person name="Kim H.-S."/>
            <person name="Busman M."/>
            <person name="Brown D.W."/>
            <person name="Divon H."/>
            <person name="Uhlig S."/>
            <person name="Proctor R.H."/>
        </authorList>
    </citation>
    <scope>NUCLEOTIDE SEQUENCE [LARGE SCALE GENOMIC DNA]</scope>
    <source>
        <strain evidence="3 4">NRRL 13308</strain>
    </source>
</reference>
<protein>
    <recommendedName>
        <fullName evidence="5">Methyltransferase</fullName>
    </recommendedName>
</protein>